<dbReference type="Proteomes" id="UP001161497">
    <property type="component" value="Chromosome"/>
</dbReference>
<keyword evidence="2" id="KW-1185">Reference proteome</keyword>
<accession>A0ABN8XAV4</accession>
<proteinExistence type="predicted"/>
<protein>
    <submittedName>
        <fullName evidence="1">Uncharacterized protein</fullName>
    </submittedName>
</protein>
<gene>
    <name evidence="1" type="ORF">MFUM_0020</name>
</gene>
<reference evidence="1" key="1">
    <citation type="submission" date="2023-03" db="EMBL/GenBank/DDBJ databases">
        <authorList>
            <person name="Cremers G."/>
            <person name="Picone N."/>
        </authorList>
    </citation>
    <scope>NUCLEOTIDE SEQUENCE</scope>
    <source>
        <strain evidence="1">Sample_alias</strain>
    </source>
</reference>
<name>A0ABN8XAV4_9BACT</name>
<dbReference type="EMBL" id="OX458932">
    <property type="protein sequence ID" value="CAI9084431.1"/>
    <property type="molecule type" value="Genomic_DNA"/>
</dbReference>
<sequence length="88" mass="10321">MSSGFKLSAERCWSFRKRLIRKRVFSLNSGREKGGAFLLVGKEFSKANAEGKKIKIKENIWNLLLKKAIFFCWKFIISKERKYTKTAQ</sequence>
<organism evidence="1 2">
    <name type="scientific">Candidatus Methylacidiphilum fumarolicum</name>
    <dbReference type="NCBI Taxonomy" id="591154"/>
    <lineage>
        <taxon>Bacteria</taxon>
        <taxon>Pseudomonadati</taxon>
        <taxon>Verrucomicrobiota</taxon>
        <taxon>Methylacidiphilae</taxon>
        <taxon>Methylacidiphilales</taxon>
        <taxon>Methylacidiphilaceae</taxon>
        <taxon>Methylacidiphilum (ex Ratnadevi et al. 2023)</taxon>
    </lineage>
</organism>
<evidence type="ECO:0000313" key="2">
    <source>
        <dbReference type="Proteomes" id="UP001161497"/>
    </source>
</evidence>
<evidence type="ECO:0000313" key="1">
    <source>
        <dbReference type="EMBL" id="CAI9084431.1"/>
    </source>
</evidence>